<reference evidence="1" key="1">
    <citation type="submission" date="2022-04" db="EMBL/GenBank/DDBJ databases">
        <title>Emergence of ST220 Acinetobacter pittii strain in bloodstream infection, which co-producing chromosomal NDM-1 and OXA-820 carbapenemases.</title>
        <authorList>
            <person name="Tian C."/>
            <person name="Xing M."/>
            <person name="Fu L."/>
            <person name="Xia D."/>
        </authorList>
    </citation>
    <scope>NUCLEOTIDE SEQUENCE</scope>
    <source>
        <strain evidence="1">TCM</strain>
    </source>
</reference>
<dbReference type="RefSeq" id="WP_126117676.1">
    <property type="nucleotide sequence ID" value="NZ_CP029610.1"/>
</dbReference>
<organism evidence="1 2">
    <name type="scientific">Acinetobacter pittii</name>
    <name type="common">Acinetobacter genomosp. 3</name>
    <dbReference type="NCBI Taxonomy" id="48296"/>
    <lineage>
        <taxon>Bacteria</taxon>
        <taxon>Pseudomonadati</taxon>
        <taxon>Pseudomonadota</taxon>
        <taxon>Gammaproteobacteria</taxon>
        <taxon>Moraxellales</taxon>
        <taxon>Moraxellaceae</taxon>
        <taxon>Acinetobacter</taxon>
        <taxon>Acinetobacter calcoaceticus/baumannii complex</taxon>
    </lineage>
</organism>
<evidence type="ECO:0000313" key="1">
    <source>
        <dbReference type="EMBL" id="USU93770.1"/>
    </source>
</evidence>
<name>A0AAE9M735_ACIPI</name>
<evidence type="ECO:0000313" key="2">
    <source>
        <dbReference type="Proteomes" id="UP001055514"/>
    </source>
</evidence>
<proteinExistence type="predicted"/>
<accession>A0AAE9M735</accession>
<dbReference type="AlphaFoldDB" id="A0AAE9M735"/>
<dbReference type="Proteomes" id="UP001055514">
    <property type="component" value="Chromosome"/>
</dbReference>
<protein>
    <submittedName>
        <fullName evidence="1">Uncharacterized protein</fullName>
    </submittedName>
</protein>
<sequence>MDKFMLCPQLSGYSFLYGQNILEQSLTSGMPRQRLNFIGAVHQVTVSVFCTNADEIDYFWAFWRVKQRNPENWLWSLKTDSSKLEEHECRFMMGSRPQESDRQADMVKYSFDIWVKPLNRPPSVDEDIIAAWQAGLNPAVMNRFEILANEAAPDALEPFL</sequence>
<dbReference type="EMBL" id="CP095407">
    <property type="protein sequence ID" value="USU93770.1"/>
    <property type="molecule type" value="Genomic_DNA"/>
</dbReference>
<gene>
    <name evidence="1" type="ORF">MWH18_15675</name>
</gene>